<organism evidence="1">
    <name type="scientific">marine sediment metagenome</name>
    <dbReference type="NCBI Taxonomy" id="412755"/>
    <lineage>
        <taxon>unclassified sequences</taxon>
        <taxon>metagenomes</taxon>
        <taxon>ecological metagenomes</taxon>
    </lineage>
</organism>
<evidence type="ECO:0008006" key="2">
    <source>
        <dbReference type="Google" id="ProtNLM"/>
    </source>
</evidence>
<proteinExistence type="predicted"/>
<comment type="caution">
    <text evidence="1">The sequence shown here is derived from an EMBL/GenBank/DDBJ whole genome shotgun (WGS) entry which is preliminary data.</text>
</comment>
<dbReference type="InterPro" id="IPR038763">
    <property type="entry name" value="DHH_sf"/>
</dbReference>
<gene>
    <name evidence="1" type="ORF">S01H1_26717</name>
</gene>
<feature type="non-terminal residue" evidence="1">
    <location>
        <position position="1"/>
    </location>
</feature>
<dbReference type="SUPFAM" id="SSF64182">
    <property type="entry name" value="DHH phosphoesterases"/>
    <property type="match status" value="1"/>
</dbReference>
<name>X0VDK2_9ZZZZ</name>
<evidence type="ECO:0000313" key="1">
    <source>
        <dbReference type="EMBL" id="GAF98635.1"/>
    </source>
</evidence>
<sequence length="66" mass="7151">GLNSPFLRSKGAANAAFIAEYFEGGGHLHASGFTIHGNYENLLKEIPKTVDNLIMVQARKKGPKPK</sequence>
<dbReference type="Gene3D" id="3.10.310.30">
    <property type="match status" value="1"/>
</dbReference>
<accession>X0VDK2</accession>
<dbReference type="AlphaFoldDB" id="X0VDK2"/>
<dbReference type="EMBL" id="BARS01016211">
    <property type="protein sequence ID" value="GAF98635.1"/>
    <property type="molecule type" value="Genomic_DNA"/>
</dbReference>
<reference evidence="1" key="1">
    <citation type="journal article" date="2014" name="Front. Microbiol.">
        <title>High frequency of phylogenetically diverse reductive dehalogenase-homologous genes in deep subseafloor sedimentary metagenomes.</title>
        <authorList>
            <person name="Kawai M."/>
            <person name="Futagami T."/>
            <person name="Toyoda A."/>
            <person name="Takaki Y."/>
            <person name="Nishi S."/>
            <person name="Hori S."/>
            <person name="Arai W."/>
            <person name="Tsubouchi T."/>
            <person name="Morono Y."/>
            <person name="Uchiyama I."/>
            <person name="Ito T."/>
            <person name="Fujiyama A."/>
            <person name="Inagaki F."/>
            <person name="Takami H."/>
        </authorList>
    </citation>
    <scope>NUCLEOTIDE SEQUENCE</scope>
    <source>
        <strain evidence="1">Expedition CK06-06</strain>
    </source>
</reference>
<protein>
    <recommendedName>
        <fullName evidence="2">DHHA1 domain-containing protein</fullName>
    </recommendedName>
</protein>